<proteinExistence type="predicted"/>
<dbReference type="EMBL" id="DF830073">
    <property type="protein sequence ID" value="GAK64859.1"/>
    <property type="molecule type" value="Genomic_DNA"/>
</dbReference>
<evidence type="ECO:0000313" key="2">
    <source>
        <dbReference type="EMBL" id="GAK64859.1"/>
    </source>
</evidence>
<evidence type="ECO:0000313" key="3">
    <source>
        <dbReference type="Proteomes" id="UP000053758"/>
    </source>
</evidence>
<reference evidence="2" key="1">
    <citation type="submission" date="2014-07" db="EMBL/GenBank/DDBJ databases">
        <title>Draft genome sequence of the yeast Pseudozyma antarctica JCM 10317 known as a producer of lipase B which used in a wide range of industrial applications.</title>
        <authorList>
            <person name="Morita T."/>
            <person name="Saika A."/>
            <person name="Koike H."/>
        </authorList>
    </citation>
    <scope>NUCLEOTIDE SEQUENCE</scope>
    <source>
        <strain evidence="2">JCM 10317</strain>
    </source>
</reference>
<keyword evidence="3" id="KW-1185">Reference proteome</keyword>
<organism evidence="2">
    <name type="scientific">Pseudozyma antarctica</name>
    <name type="common">Yeast</name>
    <name type="synonym">Candida antarctica</name>
    <dbReference type="NCBI Taxonomy" id="84753"/>
    <lineage>
        <taxon>Eukaryota</taxon>
        <taxon>Fungi</taxon>
        <taxon>Dikarya</taxon>
        <taxon>Basidiomycota</taxon>
        <taxon>Ustilaginomycotina</taxon>
        <taxon>Ustilaginomycetes</taxon>
        <taxon>Ustilaginales</taxon>
        <taxon>Ustilaginaceae</taxon>
        <taxon>Moesziomyces</taxon>
    </lineage>
</organism>
<dbReference type="RefSeq" id="XP_014657202.1">
    <property type="nucleotide sequence ID" value="XM_014801716.1"/>
</dbReference>
<accession>A0A081CDW3</accession>
<sequence>MRQGAAEAPSTSSEYFGSVPYSSLIIELAPGPDSRISASQACFYLLDALPLVFALAPYTLGWPSRVFPAISFRVRPPVPSGEDTISKLPLTHTPYQHA</sequence>
<dbReference type="Proteomes" id="UP000053758">
    <property type="component" value="Unassembled WGS sequence"/>
</dbReference>
<dbReference type="HOGENOM" id="CLU_2333417_0_0_1"/>
<name>A0A081CDW3_PSEA2</name>
<evidence type="ECO:0000256" key="1">
    <source>
        <dbReference type="SAM" id="MobiDB-lite"/>
    </source>
</evidence>
<protein>
    <submittedName>
        <fullName evidence="2">Uncharacterized protein</fullName>
    </submittedName>
</protein>
<feature type="region of interest" description="Disordered" evidence="1">
    <location>
        <begin position="78"/>
        <end position="98"/>
    </location>
</feature>
<dbReference type="GeneID" id="26303905"/>
<dbReference type="AlphaFoldDB" id="A0A081CDW3"/>
<gene>
    <name evidence="2" type="ORF">PAN0_006d3075</name>
</gene>